<comment type="similarity">
    <text evidence="2">Belongs to the TPX2 family.</text>
</comment>
<feature type="compositionally biased region" description="Low complexity" evidence="6">
    <location>
        <begin position="380"/>
        <end position="389"/>
    </location>
</feature>
<dbReference type="PANTHER" id="PTHR47067">
    <property type="entry name" value="TPX2 (TARGETING PROTEIN FOR XKLP2) PROTEIN FAMILY-RELATED"/>
    <property type="match status" value="1"/>
</dbReference>
<dbReference type="RefSeq" id="XP_010274653.1">
    <property type="nucleotide sequence ID" value="XM_010276351.2"/>
</dbReference>
<evidence type="ECO:0000256" key="4">
    <source>
        <dbReference type="ARBA" id="ARBA00022701"/>
    </source>
</evidence>
<dbReference type="InterPro" id="IPR044216">
    <property type="entry name" value="WDL7"/>
</dbReference>
<evidence type="ECO:0000256" key="2">
    <source>
        <dbReference type="ARBA" id="ARBA00005885"/>
    </source>
</evidence>
<dbReference type="OrthoDB" id="758458at2759"/>
<keyword evidence="3" id="KW-0963">Cytoplasm</keyword>
<feature type="domain" description="TPX2 C-terminal" evidence="7">
    <location>
        <begin position="392"/>
        <end position="462"/>
    </location>
</feature>
<dbReference type="FunCoup" id="A0A1U8B5E4">
    <property type="interactions" value="81"/>
</dbReference>
<feature type="compositionally biased region" description="Basic and acidic residues" evidence="6">
    <location>
        <begin position="327"/>
        <end position="351"/>
    </location>
</feature>
<dbReference type="STRING" id="4432.A0A1U8B5E4"/>
<dbReference type="Pfam" id="PF06886">
    <property type="entry name" value="TPX2"/>
    <property type="match status" value="1"/>
</dbReference>
<name>A0A1U8B5E4_NELNU</name>
<proteinExistence type="inferred from homology"/>
<dbReference type="GO" id="GO:0009737">
    <property type="term" value="P:response to abscisic acid"/>
    <property type="evidence" value="ECO:0000318"/>
    <property type="project" value="GO_Central"/>
</dbReference>
<dbReference type="PANTHER" id="PTHR47067:SF6">
    <property type="entry name" value="PROTEIN WVD2-LIKE 7"/>
    <property type="match status" value="1"/>
</dbReference>
<feature type="compositionally biased region" description="Basic and acidic residues" evidence="6">
    <location>
        <begin position="577"/>
        <end position="590"/>
    </location>
</feature>
<dbReference type="OMA" id="CESDAME"/>
<evidence type="ECO:0000256" key="5">
    <source>
        <dbReference type="ARBA" id="ARBA00023212"/>
    </source>
</evidence>
<keyword evidence="4" id="KW-0493">Microtubule</keyword>
<feature type="compositionally biased region" description="Basic and acidic residues" evidence="6">
    <location>
        <begin position="296"/>
        <end position="312"/>
    </location>
</feature>
<dbReference type="InParanoid" id="A0A1U8B5E4"/>
<evidence type="ECO:0000256" key="3">
    <source>
        <dbReference type="ARBA" id="ARBA00022490"/>
    </source>
</evidence>
<dbReference type="AlphaFoldDB" id="A0A1U8B5E4"/>
<feature type="compositionally biased region" description="Basic and acidic residues" evidence="6">
    <location>
        <begin position="550"/>
        <end position="567"/>
    </location>
</feature>
<dbReference type="KEGG" id="nnu:104609923"/>
<dbReference type="GeneID" id="104609923"/>
<accession>A0A1U8B5E4</accession>
<organism evidence="8 9">
    <name type="scientific">Nelumbo nucifera</name>
    <name type="common">Sacred lotus</name>
    <dbReference type="NCBI Taxonomy" id="4432"/>
    <lineage>
        <taxon>Eukaryota</taxon>
        <taxon>Viridiplantae</taxon>
        <taxon>Streptophyta</taxon>
        <taxon>Embryophyta</taxon>
        <taxon>Tracheophyta</taxon>
        <taxon>Spermatophyta</taxon>
        <taxon>Magnoliopsida</taxon>
        <taxon>Proteales</taxon>
        <taxon>Nelumbonaceae</taxon>
        <taxon>Nelumbo</taxon>
    </lineage>
</organism>
<evidence type="ECO:0000256" key="1">
    <source>
        <dbReference type="ARBA" id="ARBA00004245"/>
    </source>
</evidence>
<feature type="region of interest" description="Disordered" evidence="6">
    <location>
        <begin position="448"/>
        <end position="603"/>
    </location>
</feature>
<dbReference type="InterPro" id="IPR027329">
    <property type="entry name" value="TPX2_C"/>
</dbReference>
<protein>
    <submittedName>
        <fullName evidence="9">Protein WVD2-like 7 isoform X1</fullName>
    </submittedName>
</protein>
<evidence type="ECO:0000259" key="7">
    <source>
        <dbReference type="Pfam" id="PF06886"/>
    </source>
</evidence>
<feature type="compositionally biased region" description="Polar residues" evidence="6">
    <location>
        <begin position="226"/>
        <end position="237"/>
    </location>
</feature>
<evidence type="ECO:0000256" key="6">
    <source>
        <dbReference type="SAM" id="MobiDB-lite"/>
    </source>
</evidence>
<evidence type="ECO:0000313" key="9">
    <source>
        <dbReference type="RefSeq" id="XP_010274653.1"/>
    </source>
</evidence>
<keyword evidence="8" id="KW-1185">Reference proteome</keyword>
<comment type="subcellular location">
    <subcellularLocation>
        <location evidence="1">Cytoplasm</location>
        <location evidence="1">Cytoskeleton</location>
    </subcellularLocation>
</comment>
<feature type="compositionally biased region" description="Polar residues" evidence="6">
    <location>
        <begin position="532"/>
        <end position="541"/>
    </location>
</feature>
<feature type="compositionally biased region" description="Polar residues" evidence="6">
    <location>
        <begin position="468"/>
        <end position="517"/>
    </location>
</feature>
<feature type="region of interest" description="Disordered" evidence="6">
    <location>
        <begin position="224"/>
        <end position="390"/>
    </location>
</feature>
<evidence type="ECO:0000313" key="8">
    <source>
        <dbReference type="Proteomes" id="UP000189703"/>
    </source>
</evidence>
<dbReference type="eggNOG" id="ENOG502QQEQ">
    <property type="taxonomic scope" value="Eukaryota"/>
</dbReference>
<sequence length="629" mass="69443">MAGEIEEPISFKAGSLHSGSISFGRFEGESLAWERRSSFSHNRYLEEVEKYSTPGSVTKKKAYFEAHFKKKGFPRQISCGTEYQSDENDVLDHVSYMEELENTNEGSYFAHYDESPHGSYYHGEYDVTGYDGEGEEFSPKFQMELSLTDENAVLGGNNQIVELDTMEQNQFLNNVDEPSDDGLQHVEPGETHQIKSEITTLLVKDEPEMEVKYILASEVENVDTLPKSTNPSTTKSNCMVGKADSPSLKISQKSSLKVKARAETKTVKPKPRAQVTVTQVPRKISSEVSKPSKNSRRIEKETPVRIRTDKHSPQKVSPAIGSQTRTSKREDSENLKTKLNQENKSEKDTRAKKVGSKSQPAGSEKEECQTANRPKRTVNSSKTSIKSSSAVFVFKSDERAERRKEFYMKLEKKMHAKEVEMNEIQARTQEETEAEIKQFRRSLNFKATPMPSFYRGAASQGSDAKKAVSNTVKPTKSQSKTTSPVSRTASRSQASTKAGNQNLSASESADATAQPQPSEAADFPTIVPTVVGGSSPTSSPIRNHAPQTGKRTEAAGKKEKEKVKDPNVQKQQGSETGKVKKERLEQRRVVEGVGRSSNSDVVRKSMKGVSMGMGVGGSGIGHLVVDVAS</sequence>
<reference evidence="9" key="1">
    <citation type="submission" date="2025-08" db="UniProtKB">
        <authorList>
            <consortium name="RefSeq"/>
        </authorList>
    </citation>
    <scope>IDENTIFICATION</scope>
</reference>
<dbReference type="Proteomes" id="UP000189703">
    <property type="component" value="Unplaced"/>
</dbReference>
<gene>
    <name evidence="9" type="primary">LOC104609923</name>
</gene>
<dbReference type="GO" id="GO:0055028">
    <property type="term" value="C:cortical microtubule"/>
    <property type="evidence" value="ECO:0000318"/>
    <property type="project" value="GO_Central"/>
</dbReference>
<keyword evidence="5" id="KW-0206">Cytoskeleton</keyword>